<comment type="caution">
    <text evidence="9">The sequence shown here is derived from an EMBL/GenBank/DDBJ whole genome shotgun (WGS) entry which is preliminary data.</text>
</comment>
<evidence type="ECO:0000256" key="1">
    <source>
        <dbReference type="ARBA" id="ARBA00004651"/>
    </source>
</evidence>
<comment type="similarity">
    <text evidence="2">Belongs to the AzlC family.</text>
</comment>
<evidence type="ECO:0000256" key="4">
    <source>
        <dbReference type="ARBA" id="ARBA00022475"/>
    </source>
</evidence>
<evidence type="ECO:0000256" key="2">
    <source>
        <dbReference type="ARBA" id="ARBA00010735"/>
    </source>
</evidence>
<dbReference type="OrthoDB" id="9179311at2"/>
<organism evidence="9 10">
    <name type="scientific">Pollutimonas nitritireducens</name>
    <dbReference type="NCBI Taxonomy" id="2045209"/>
    <lineage>
        <taxon>Bacteria</taxon>
        <taxon>Pseudomonadati</taxon>
        <taxon>Pseudomonadota</taxon>
        <taxon>Betaproteobacteria</taxon>
        <taxon>Burkholderiales</taxon>
        <taxon>Alcaligenaceae</taxon>
        <taxon>Pollutimonas</taxon>
    </lineage>
</organism>
<feature type="transmembrane region" description="Helical" evidence="8">
    <location>
        <begin position="39"/>
        <end position="58"/>
    </location>
</feature>
<keyword evidence="4" id="KW-1003">Cell membrane</keyword>
<evidence type="ECO:0000256" key="7">
    <source>
        <dbReference type="ARBA" id="ARBA00023136"/>
    </source>
</evidence>
<dbReference type="EMBL" id="PDNV01000009">
    <property type="protein sequence ID" value="PLC53067.1"/>
    <property type="molecule type" value="Genomic_DNA"/>
</dbReference>
<dbReference type="GO" id="GO:1903785">
    <property type="term" value="P:L-valine transmembrane transport"/>
    <property type="evidence" value="ECO:0007669"/>
    <property type="project" value="TreeGrafter"/>
</dbReference>
<keyword evidence="3" id="KW-0813">Transport</keyword>
<dbReference type="AlphaFoldDB" id="A0A2N4UDJ8"/>
<keyword evidence="10" id="KW-1185">Reference proteome</keyword>
<sequence length="259" mass="28114">MPCRRARLHKVGVVAQIPIAPGWLNSPKWRDFKAGTRDAVPALIATGTWGFVTGIALVKSGLTESMATLMTLVVYAGSAQLTSLPLMESAAPLWLIFAAGLVVNIRFVIFGAALQPFFRHMPWRKRMGLGFFSTDVSFVLFMGRYGESKERGTAEQLWYFLGLIVPGWFAWNCFSLLGIYLGAMVPASWSLEFAAVLALMAIVVPLIQTRPMMMCLAVAGLIAWIGQPLPLRLGLAAAVIGGVIAGVVTERLIDKVKTS</sequence>
<evidence type="ECO:0000256" key="3">
    <source>
        <dbReference type="ARBA" id="ARBA00022448"/>
    </source>
</evidence>
<protein>
    <recommendedName>
        <fullName evidence="11">Branched-chain amino acid ABC transporter permease</fullName>
    </recommendedName>
</protein>
<dbReference type="GO" id="GO:0005886">
    <property type="term" value="C:plasma membrane"/>
    <property type="evidence" value="ECO:0007669"/>
    <property type="project" value="UniProtKB-SubCell"/>
</dbReference>
<dbReference type="PANTHER" id="PTHR34979">
    <property type="entry name" value="INNER MEMBRANE PROTEIN YGAZ"/>
    <property type="match status" value="1"/>
</dbReference>
<dbReference type="Pfam" id="PF03591">
    <property type="entry name" value="AzlC"/>
    <property type="match status" value="1"/>
</dbReference>
<feature type="transmembrane region" description="Helical" evidence="8">
    <location>
        <begin position="126"/>
        <end position="145"/>
    </location>
</feature>
<keyword evidence="5 8" id="KW-0812">Transmembrane</keyword>
<gene>
    <name evidence="9" type="ORF">CR155_14800</name>
</gene>
<accession>A0A2N4UDJ8</accession>
<feature type="transmembrane region" description="Helical" evidence="8">
    <location>
        <begin position="93"/>
        <end position="114"/>
    </location>
</feature>
<dbReference type="InterPro" id="IPR011606">
    <property type="entry name" value="Brnchd-chn_aa_trnsp_permease"/>
</dbReference>
<evidence type="ECO:0000313" key="10">
    <source>
        <dbReference type="Proteomes" id="UP000234328"/>
    </source>
</evidence>
<comment type="subcellular location">
    <subcellularLocation>
        <location evidence="1">Cell membrane</location>
        <topology evidence="1">Multi-pass membrane protein</topology>
    </subcellularLocation>
</comment>
<keyword evidence="7 8" id="KW-0472">Membrane</keyword>
<evidence type="ECO:0000256" key="8">
    <source>
        <dbReference type="SAM" id="Phobius"/>
    </source>
</evidence>
<name>A0A2N4UDJ8_9BURK</name>
<feature type="transmembrane region" description="Helical" evidence="8">
    <location>
        <begin position="193"/>
        <end position="225"/>
    </location>
</feature>
<feature type="transmembrane region" description="Helical" evidence="8">
    <location>
        <begin position="231"/>
        <end position="253"/>
    </location>
</feature>
<proteinExistence type="inferred from homology"/>
<dbReference type="PANTHER" id="PTHR34979:SF1">
    <property type="entry name" value="INNER MEMBRANE PROTEIN YGAZ"/>
    <property type="match status" value="1"/>
</dbReference>
<reference evidence="9 10" key="1">
    <citation type="submission" date="2017-10" db="EMBL/GenBank/DDBJ databases">
        <title>Two draft genome sequences of Pusillimonas sp. strains isolated from a nitrate- and radionuclide-contaminated groundwater in Russia.</title>
        <authorList>
            <person name="Grouzdev D.S."/>
            <person name="Tourova T.P."/>
            <person name="Goeva M.A."/>
            <person name="Babich T.L."/>
            <person name="Sokolova D.S."/>
            <person name="Abdullin R."/>
            <person name="Poltaraus A.B."/>
            <person name="Toshchakov S.V."/>
            <person name="Nazina T.N."/>
        </authorList>
    </citation>
    <scope>NUCLEOTIDE SEQUENCE [LARGE SCALE GENOMIC DNA]</scope>
    <source>
        <strain evidence="9 10">JR1/69-2-13</strain>
    </source>
</reference>
<evidence type="ECO:0000313" key="9">
    <source>
        <dbReference type="EMBL" id="PLC53067.1"/>
    </source>
</evidence>
<evidence type="ECO:0000256" key="5">
    <source>
        <dbReference type="ARBA" id="ARBA00022692"/>
    </source>
</evidence>
<keyword evidence="6 8" id="KW-1133">Transmembrane helix</keyword>
<evidence type="ECO:0000256" key="6">
    <source>
        <dbReference type="ARBA" id="ARBA00022989"/>
    </source>
</evidence>
<dbReference type="Proteomes" id="UP000234328">
    <property type="component" value="Unassembled WGS sequence"/>
</dbReference>
<evidence type="ECO:0008006" key="11">
    <source>
        <dbReference type="Google" id="ProtNLM"/>
    </source>
</evidence>
<feature type="transmembrane region" description="Helical" evidence="8">
    <location>
        <begin position="157"/>
        <end position="181"/>
    </location>
</feature>